<sequence length="167" mass="19133">MEVLQWFRDLPEPPEEVHNATHVQLYFRPLGPLQYLSDGSIDAEKSPIVSIAKPRVVHNLLWTVGVINFRTSALSKLYPSLHRTQKDLEQWLSDLPCIYSGTDRDNQYSYYLEGGVRNEISPIYAFPSGLEAIERGRYFVSHLDTEGRLAQLRQTLRLRGLNFDAAA</sequence>
<dbReference type="Proteomes" id="UP000414136">
    <property type="component" value="Unassembled WGS sequence"/>
</dbReference>
<gene>
    <name evidence="1" type="ORF">PCA31118_03045</name>
</gene>
<dbReference type="EMBL" id="CABPSQ010000004">
    <property type="protein sequence ID" value="VVE68806.1"/>
    <property type="molecule type" value="Genomic_DNA"/>
</dbReference>
<dbReference type="AlphaFoldDB" id="A0A5E5A6I9"/>
<organism evidence="1 2">
    <name type="scientific">Pandoraea captiosa</name>
    <dbReference type="NCBI Taxonomy" id="2508302"/>
    <lineage>
        <taxon>Bacteria</taxon>
        <taxon>Pseudomonadati</taxon>
        <taxon>Pseudomonadota</taxon>
        <taxon>Betaproteobacteria</taxon>
        <taxon>Burkholderiales</taxon>
        <taxon>Burkholderiaceae</taxon>
        <taxon>Pandoraea</taxon>
    </lineage>
</organism>
<accession>A0A5E5A6I9</accession>
<keyword evidence="2" id="KW-1185">Reference proteome</keyword>
<reference evidence="1 2" key="1">
    <citation type="submission" date="2019-08" db="EMBL/GenBank/DDBJ databases">
        <authorList>
            <person name="Peeters C."/>
        </authorList>
    </citation>
    <scope>NUCLEOTIDE SEQUENCE [LARGE SCALE GENOMIC DNA]</scope>
    <source>
        <strain evidence="1 2">LMG 31118</strain>
    </source>
</reference>
<protein>
    <submittedName>
        <fullName evidence="1">Uncharacterized protein</fullName>
    </submittedName>
</protein>
<name>A0A5E5A6I9_9BURK</name>
<evidence type="ECO:0000313" key="1">
    <source>
        <dbReference type="EMBL" id="VVE68806.1"/>
    </source>
</evidence>
<evidence type="ECO:0000313" key="2">
    <source>
        <dbReference type="Proteomes" id="UP000414136"/>
    </source>
</evidence>
<proteinExistence type="predicted"/>